<feature type="chain" id="PRO_5046470203" description="DUF4412 domain-containing protein" evidence="1">
    <location>
        <begin position="26"/>
        <end position="258"/>
    </location>
</feature>
<keyword evidence="3" id="KW-1185">Reference proteome</keyword>
<organism evidence="2 3">
    <name type="scientific">Gilvimarinus algae</name>
    <dbReference type="NCBI Taxonomy" id="3058037"/>
    <lineage>
        <taxon>Bacteria</taxon>
        <taxon>Pseudomonadati</taxon>
        <taxon>Pseudomonadota</taxon>
        <taxon>Gammaproteobacteria</taxon>
        <taxon>Cellvibrionales</taxon>
        <taxon>Cellvibrionaceae</taxon>
        <taxon>Gilvimarinus</taxon>
    </lineage>
</organism>
<accession>A0ABT8TFB9</accession>
<gene>
    <name evidence="2" type="ORF">QWI16_02430</name>
</gene>
<sequence>MRHYRGRFWMLGVLGLWFCALNAGAVDVLESTPVGSWQQREESTIDHKGREAVALVRSSMIAKEERNGQPHYWIEVESQNYKVKNGKRKKDGDITIVKVLVSQAALTGDPGDIMSNLRGIGDEIILQSGDQQPMRITGGGAMADAMLQAMGTQMDYDYRTAGEKDVSVPAGTFTCTVHEGSGYTEMKVMFKTIRVESETQMCLSGSVPFALVSSESESVTNGDKSKTTVKLLEFGASGAVSKITQAPADAPSLPSFLN</sequence>
<evidence type="ECO:0000256" key="1">
    <source>
        <dbReference type="SAM" id="SignalP"/>
    </source>
</evidence>
<reference evidence="2" key="1">
    <citation type="submission" date="2023-07" db="EMBL/GenBank/DDBJ databases">
        <title>Gilvimarinus algae sp. nov., isolated from the surface of Kelp.</title>
        <authorList>
            <person name="Sun Y.Y."/>
            <person name="Gong Y."/>
            <person name="Du Z.J."/>
        </authorList>
    </citation>
    <scope>NUCLEOTIDE SEQUENCE</scope>
    <source>
        <strain evidence="2">SDUM040014</strain>
    </source>
</reference>
<keyword evidence="1" id="KW-0732">Signal</keyword>
<dbReference type="Proteomes" id="UP001168380">
    <property type="component" value="Unassembled WGS sequence"/>
</dbReference>
<dbReference type="RefSeq" id="WP_302711134.1">
    <property type="nucleotide sequence ID" value="NZ_JAULRT010000032.1"/>
</dbReference>
<evidence type="ECO:0008006" key="4">
    <source>
        <dbReference type="Google" id="ProtNLM"/>
    </source>
</evidence>
<comment type="caution">
    <text evidence="2">The sequence shown here is derived from an EMBL/GenBank/DDBJ whole genome shotgun (WGS) entry which is preliminary data.</text>
</comment>
<dbReference type="Gene3D" id="2.40.360.20">
    <property type="match status" value="1"/>
</dbReference>
<evidence type="ECO:0000313" key="2">
    <source>
        <dbReference type="EMBL" id="MDO3381012.1"/>
    </source>
</evidence>
<evidence type="ECO:0000313" key="3">
    <source>
        <dbReference type="Proteomes" id="UP001168380"/>
    </source>
</evidence>
<name>A0ABT8TFB9_9GAMM</name>
<feature type="signal peptide" evidence="1">
    <location>
        <begin position="1"/>
        <end position="25"/>
    </location>
</feature>
<dbReference type="EMBL" id="JAULRT010000032">
    <property type="protein sequence ID" value="MDO3381012.1"/>
    <property type="molecule type" value="Genomic_DNA"/>
</dbReference>
<proteinExistence type="predicted"/>
<protein>
    <recommendedName>
        <fullName evidence="4">DUF4412 domain-containing protein</fullName>
    </recommendedName>
</protein>